<dbReference type="AlphaFoldDB" id="A0A840F0V2"/>
<dbReference type="InterPro" id="IPR013149">
    <property type="entry name" value="ADH-like_C"/>
</dbReference>
<gene>
    <name evidence="7" type="ORF">BKA16_004053</name>
</gene>
<comment type="cofactor">
    <cofactor evidence="1 5">
        <name>Zn(2+)</name>
        <dbReference type="ChEBI" id="CHEBI:29105"/>
    </cofactor>
</comment>
<evidence type="ECO:0000256" key="2">
    <source>
        <dbReference type="ARBA" id="ARBA00022723"/>
    </source>
</evidence>
<dbReference type="Pfam" id="PF08240">
    <property type="entry name" value="ADH_N"/>
    <property type="match status" value="1"/>
</dbReference>
<evidence type="ECO:0000313" key="8">
    <source>
        <dbReference type="Proteomes" id="UP000551501"/>
    </source>
</evidence>
<dbReference type="SUPFAM" id="SSF51735">
    <property type="entry name" value="NAD(P)-binding Rossmann-fold domains"/>
    <property type="match status" value="1"/>
</dbReference>
<dbReference type="InterPro" id="IPR002328">
    <property type="entry name" value="ADH_Zn_CS"/>
</dbReference>
<dbReference type="Pfam" id="PF00107">
    <property type="entry name" value="ADH_zinc_N"/>
    <property type="match status" value="1"/>
</dbReference>
<comment type="similarity">
    <text evidence="5">Belongs to the zinc-containing alcohol dehydrogenase family.</text>
</comment>
<feature type="domain" description="Enoyl reductase (ER)" evidence="6">
    <location>
        <begin position="16"/>
        <end position="347"/>
    </location>
</feature>
<sequence>MSTSDDAPTMRGALVRPTRDVVLETRQVPAVAPGQVLVRSRMVGICGTDTHALAGRHPFLDGDYAPGHEAVGVVAEVGEGASDLVAGRRVLLKPNVACGECANCLAERSNACERLTWIGCDVSRHWSGGMAEYFVAPLRNLFPVPDGVDDATAVLVECLATPVHAARIAGDLTGARVAVLGAGTIGVLAVVAALHAGAGRVVVTDMDAGKLDRAVRIGAAAGVLASSDDADERVRAALDGPADVVFDCVAAEASLHQAVRLVRRAGTVLVVGVPPRAASLPMPIVQDWEIRIQGCAAYTEADVAAALAIAAEGGVPTSEIVSQTVGLSEVAAAFAAAAADASGKVMVDPRR</sequence>
<evidence type="ECO:0000256" key="5">
    <source>
        <dbReference type="RuleBase" id="RU361277"/>
    </source>
</evidence>
<keyword evidence="4" id="KW-0560">Oxidoreductase</keyword>
<dbReference type="InterPro" id="IPR050129">
    <property type="entry name" value="Zn_alcohol_dh"/>
</dbReference>
<dbReference type="GO" id="GO:0008270">
    <property type="term" value="F:zinc ion binding"/>
    <property type="evidence" value="ECO:0007669"/>
    <property type="project" value="InterPro"/>
</dbReference>
<name>A0A840F0V2_9ACTN</name>
<dbReference type="SUPFAM" id="SSF50129">
    <property type="entry name" value="GroES-like"/>
    <property type="match status" value="1"/>
</dbReference>
<keyword evidence="8" id="KW-1185">Reference proteome</keyword>
<keyword evidence="2 5" id="KW-0479">Metal-binding</keyword>
<dbReference type="Gene3D" id="3.90.180.10">
    <property type="entry name" value="Medium-chain alcohol dehydrogenases, catalytic domain"/>
    <property type="match status" value="1"/>
</dbReference>
<dbReference type="GO" id="GO:0016491">
    <property type="term" value="F:oxidoreductase activity"/>
    <property type="evidence" value="ECO:0007669"/>
    <property type="project" value="UniProtKB-KW"/>
</dbReference>
<dbReference type="InterPro" id="IPR013154">
    <property type="entry name" value="ADH-like_N"/>
</dbReference>
<protein>
    <submittedName>
        <fullName evidence="7">2-desacetyl-2-hydroxyethyl bacteriochlorophyllide A dehydrogenase</fullName>
    </submittedName>
</protein>
<dbReference type="RefSeq" id="WP_183372361.1">
    <property type="nucleotide sequence ID" value="NZ_BAABHL010000114.1"/>
</dbReference>
<dbReference type="Gene3D" id="3.40.50.720">
    <property type="entry name" value="NAD(P)-binding Rossmann-like Domain"/>
    <property type="match status" value="1"/>
</dbReference>
<proteinExistence type="inferred from homology"/>
<organism evidence="7 8">
    <name type="scientific">Gordonia humi</name>
    <dbReference type="NCBI Taxonomy" id="686429"/>
    <lineage>
        <taxon>Bacteria</taxon>
        <taxon>Bacillati</taxon>
        <taxon>Actinomycetota</taxon>
        <taxon>Actinomycetes</taxon>
        <taxon>Mycobacteriales</taxon>
        <taxon>Gordoniaceae</taxon>
        <taxon>Gordonia</taxon>
    </lineage>
</organism>
<comment type="caution">
    <text evidence="7">The sequence shown here is derived from an EMBL/GenBank/DDBJ whole genome shotgun (WGS) entry which is preliminary data.</text>
</comment>
<evidence type="ECO:0000313" key="7">
    <source>
        <dbReference type="EMBL" id="MBB4137501.1"/>
    </source>
</evidence>
<dbReference type="PROSITE" id="PS00059">
    <property type="entry name" value="ADH_ZINC"/>
    <property type="match status" value="1"/>
</dbReference>
<accession>A0A840F0V2</accession>
<evidence type="ECO:0000256" key="4">
    <source>
        <dbReference type="ARBA" id="ARBA00023002"/>
    </source>
</evidence>
<reference evidence="7 8" key="1">
    <citation type="submission" date="2020-08" db="EMBL/GenBank/DDBJ databases">
        <title>Sequencing the genomes of 1000 actinobacteria strains.</title>
        <authorList>
            <person name="Klenk H.-P."/>
        </authorList>
    </citation>
    <scope>NUCLEOTIDE SEQUENCE [LARGE SCALE GENOMIC DNA]</scope>
    <source>
        <strain evidence="7 8">DSM 45298</strain>
    </source>
</reference>
<dbReference type="SMART" id="SM00829">
    <property type="entry name" value="PKS_ER"/>
    <property type="match status" value="1"/>
</dbReference>
<dbReference type="InterPro" id="IPR011032">
    <property type="entry name" value="GroES-like_sf"/>
</dbReference>
<evidence type="ECO:0000256" key="3">
    <source>
        <dbReference type="ARBA" id="ARBA00022833"/>
    </source>
</evidence>
<dbReference type="Proteomes" id="UP000551501">
    <property type="component" value="Unassembled WGS sequence"/>
</dbReference>
<dbReference type="PANTHER" id="PTHR43401">
    <property type="entry name" value="L-THREONINE 3-DEHYDROGENASE"/>
    <property type="match status" value="1"/>
</dbReference>
<dbReference type="EMBL" id="JACIFP010000001">
    <property type="protein sequence ID" value="MBB4137501.1"/>
    <property type="molecule type" value="Genomic_DNA"/>
</dbReference>
<dbReference type="InterPro" id="IPR036291">
    <property type="entry name" value="NAD(P)-bd_dom_sf"/>
</dbReference>
<evidence type="ECO:0000259" key="6">
    <source>
        <dbReference type="SMART" id="SM00829"/>
    </source>
</evidence>
<keyword evidence="3 5" id="KW-0862">Zinc</keyword>
<dbReference type="PANTHER" id="PTHR43401:SF2">
    <property type="entry name" value="L-THREONINE 3-DEHYDROGENASE"/>
    <property type="match status" value="1"/>
</dbReference>
<evidence type="ECO:0000256" key="1">
    <source>
        <dbReference type="ARBA" id="ARBA00001947"/>
    </source>
</evidence>
<dbReference type="InterPro" id="IPR020843">
    <property type="entry name" value="ER"/>
</dbReference>